<feature type="domain" description="DUF218" evidence="2">
    <location>
        <begin position="39"/>
        <end position="176"/>
    </location>
</feature>
<dbReference type="PANTHER" id="PTHR30336">
    <property type="entry name" value="INNER MEMBRANE PROTEIN, PROBABLE PERMEASE"/>
    <property type="match status" value="1"/>
</dbReference>
<evidence type="ECO:0000313" key="4">
    <source>
        <dbReference type="Proteomes" id="UP000050996"/>
    </source>
</evidence>
<dbReference type="InterPro" id="IPR014729">
    <property type="entry name" value="Rossmann-like_a/b/a_fold"/>
</dbReference>
<gene>
    <name evidence="3" type="ORF">AN957_16925</name>
</gene>
<dbReference type="Proteomes" id="UP000050996">
    <property type="component" value="Unassembled WGS sequence"/>
</dbReference>
<keyword evidence="1" id="KW-0812">Transmembrane</keyword>
<dbReference type="PANTHER" id="PTHR30336:SF4">
    <property type="entry name" value="ENVELOPE BIOGENESIS FACTOR ELYC"/>
    <property type="match status" value="1"/>
</dbReference>
<reference evidence="3 4" key="1">
    <citation type="submission" date="2015-09" db="EMBL/GenBank/DDBJ databases">
        <title>Genome sequencing project for genomic taxonomy and phylogenomics of Bacillus-like bacteria.</title>
        <authorList>
            <person name="Liu B."/>
            <person name="Wang J."/>
            <person name="Zhu Y."/>
            <person name="Liu G."/>
            <person name="Chen Q."/>
            <person name="Chen Z."/>
            <person name="Lan J."/>
            <person name="Che J."/>
            <person name="Ge C."/>
            <person name="Shi H."/>
            <person name="Pan Z."/>
            <person name="Liu X."/>
        </authorList>
    </citation>
    <scope>NUCLEOTIDE SEQUENCE [LARGE SCALE GENOMIC DNA]</scope>
    <source>
        <strain evidence="3 4">FJAT-18043</strain>
    </source>
</reference>
<dbReference type="GO" id="GO:0043164">
    <property type="term" value="P:Gram-negative-bacterium-type cell wall biogenesis"/>
    <property type="evidence" value="ECO:0007669"/>
    <property type="project" value="TreeGrafter"/>
</dbReference>
<dbReference type="PATRIC" id="fig|1637975.4.peg.3305"/>
<keyword evidence="4" id="KW-1185">Reference proteome</keyword>
<proteinExistence type="predicted"/>
<dbReference type="AlphaFoldDB" id="A0A0Q3VHI9"/>
<evidence type="ECO:0000259" key="2">
    <source>
        <dbReference type="Pfam" id="PF02698"/>
    </source>
</evidence>
<protein>
    <recommendedName>
        <fullName evidence="2">DUF218 domain-containing protein</fullName>
    </recommendedName>
</protein>
<dbReference type="Gene3D" id="3.40.50.620">
    <property type="entry name" value="HUPs"/>
    <property type="match status" value="1"/>
</dbReference>
<dbReference type="EMBL" id="LJIX01000006">
    <property type="protein sequence ID" value="KQL20083.1"/>
    <property type="molecule type" value="Genomic_DNA"/>
</dbReference>
<feature type="transmembrane region" description="Helical" evidence="1">
    <location>
        <begin position="5"/>
        <end position="25"/>
    </location>
</feature>
<dbReference type="CDD" id="cd06259">
    <property type="entry name" value="YdcF-like"/>
    <property type="match status" value="1"/>
</dbReference>
<dbReference type="InterPro" id="IPR051599">
    <property type="entry name" value="Cell_Envelope_Assoc"/>
</dbReference>
<dbReference type="GO" id="GO:0005886">
    <property type="term" value="C:plasma membrane"/>
    <property type="evidence" value="ECO:0007669"/>
    <property type="project" value="TreeGrafter"/>
</dbReference>
<keyword evidence="1" id="KW-1133">Transmembrane helix</keyword>
<organism evidence="3 4">
    <name type="scientific">Cytobacillus solani</name>
    <dbReference type="NCBI Taxonomy" id="1637975"/>
    <lineage>
        <taxon>Bacteria</taxon>
        <taxon>Bacillati</taxon>
        <taxon>Bacillota</taxon>
        <taxon>Bacilli</taxon>
        <taxon>Bacillales</taxon>
        <taxon>Bacillaceae</taxon>
        <taxon>Cytobacillus</taxon>
    </lineage>
</organism>
<accession>A0A0Q3VHI9</accession>
<comment type="caution">
    <text evidence="3">The sequence shown here is derived from an EMBL/GenBank/DDBJ whole genome shotgun (WGS) entry which is preliminary data.</text>
</comment>
<evidence type="ECO:0000313" key="3">
    <source>
        <dbReference type="EMBL" id="KQL20083.1"/>
    </source>
</evidence>
<evidence type="ECO:0000256" key="1">
    <source>
        <dbReference type="SAM" id="Phobius"/>
    </source>
</evidence>
<sequence>MKKFIYFGGLLIIPLVIILIIHIQMVKTANQTPPANIPYLIVLGAKVNGEEMSLSLLYRAKTALSYLEDNPNTVVIVTGGKGKGENITEAEALSRFFIENHINENRILVEDRSTSTYENLKFTKELYEIDEAVIVSNDFHLYRATTFANKVGIIGYPLAAETPKVVKATLFIREYAAVIKMKVFGS</sequence>
<name>A0A0Q3VHI9_9BACI</name>
<dbReference type="InterPro" id="IPR003848">
    <property type="entry name" value="DUF218"/>
</dbReference>
<dbReference type="GO" id="GO:0000270">
    <property type="term" value="P:peptidoglycan metabolic process"/>
    <property type="evidence" value="ECO:0007669"/>
    <property type="project" value="TreeGrafter"/>
</dbReference>
<dbReference type="Pfam" id="PF02698">
    <property type="entry name" value="DUF218"/>
    <property type="match status" value="1"/>
</dbReference>
<keyword evidence="1" id="KW-0472">Membrane</keyword>
<dbReference type="RefSeq" id="WP_056685305.1">
    <property type="nucleotide sequence ID" value="NZ_LJIX01000006.1"/>
</dbReference>